<feature type="region of interest" description="Disordered" evidence="1">
    <location>
        <begin position="1"/>
        <end position="65"/>
    </location>
</feature>
<name>A0ABU3UHG6_9ACTN</name>
<dbReference type="EMBL" id="JARAKF010000001">
    <property type="protein sequence ID" value="MDU8993344.1"/>
    <property type="molecule type" value="Genomic_DNA"/>
</dbReference>
<accession>A0ABU3UHG6</accession>
<dbReference type="RefSeq" id="WP_143609618.1">
    <property type="nucleotide sequence ID" value="NZ_CP107955.1"/>
</dbReference>
<feature type="compositionally biased region" description="Basic and acidic residues" evidence="1">
    <location>
        <begin position="40"/>
        <end position="53"/>
    </location>
</feature>
<evidence type="ECO:0000256" key="1">
    <source>
        <dbReference type="SAM" id="MobiDB-lite"/>
    </source>
</evidence>
<comment type="caution">
    <text evidence="2">The sequence shown here is derived from an EMBL/GenBank/DDBJ whole genome shotgun (WGS) entry which is preliminary data.</text>
</comment>
<protein>
    <submittedName>
        <fullName evidence="2">Uncharacterized protein</fullName>
    </submittedName>
</protein>
<dbReference type="Proteomes" id="UP001257627">
    <property type="component" value="Unassembled WGS sequence"/>
</dbReference>
<feature type="compositionally biased region" description="Basic residues" evidence="1">
    <location>
        <begin position="18"/>
        <end position="39"/>
    </location>
</feature>
<gene>
    <name evidence="2" type="ORF">PU648_13490</name>
</gene>
<evidence type="ECO:0000313" key="2">
    <source>
        <dbReference type="EMBL" id="MDU8993344.1"/>
    </source>
</evidence>
<reference evidence="2 3" key="1">
    <citation type="submission" date="2023-02" db="EMBL/GenBank/DDBJ databases">
        <authorList>
            <person name="Maleckis M."/>
        </authorList>
    </citation>
    <scope>NUCLEOTIDE SEQUENCE [LARGE SCALE GENOMIC DNA]</scope>
    <source>
        <strain evidence="2 3">P8-A2</strain>
    </source>
</reference>
<keyword evidence="3" id="KW-1185">Reference proteome</keyword>
<proteinExistence type="predicted"/>
<organism evidence="2 3">
    <name type="scientific">Streptomyces mirabilis</name>
    <dbReference type="NCBI Taxonomy" id="68239"/>
    <lineage>
        <taxon>Bacteria</taxon>
        <taxon>Bacillati</taxon>
        <taxon>Actinomycetota</taxon>
        <taxon>Actinomycetes</taxon>
        <taxon>Kitasatosporales</taxon>
        <taxon>Streptomycetaceae</taxon>
        <taxon>Streptomyces</taxon>
    </lineage>
</organism>
<sequence>MPSPGDTVRKSVTGVNPHGRRGPLHGHHHRAARPRPVRRYVREHDPQQHRELEALAGPGQQQTGK</sequence>
<evidence type="ECO:0000313" key="3">
    <source>
        <dbReference type="Proteomes" id="UP001257627"/>
    </source>
</evidence>